<dbReference type="CDD" id="cd00096">
    <property type="entry name" value="Ig"/>
    <property type="match status" value="1"/>
</dbReference>
<feature type="domain" description="Fibronectin type-III" evidence="14">
    <location>
        <begin position="1125"/>
        <end position="1221"/>
    </location>
</feature>
<dbReference type="InterPro" id="IPR056754">
    <property type="entry name" value="DSCAM/DSCAML_C"/>
</dbReference>
<keyword evidence="15" id="KW-1185">Reference proteome</keyword>
<evidence type="ECO:0000313" key="15">
    <source>
        <dbReference type="Proteomes" id="UP000694904"/>
    </source>
</evidence>
<dbReference type="InterPro" id="IPR013098">
    <property type="entry name" value="Ig_I-set"/>
</dbReference>
<protein>
    <submittedName>
        <fullName evidence="16">Down syndrome cell adhesion molecule-like protein Dscam2 isoform X41</fullName>
    </submittedName>
</protein>
<feature type="domain" description="Ig-like" evidence="13">
    <location>
        <begin position="820"/>
        <end position="912"/>
    </location>
</feature>
<dbReference type="InterPro" id="IPR003599">
    <property type="entry name" value="Ig_sub"/>
</dbReference>
<evidence type="ECO:0000256" key="7">
    <source>
        <dbReference type="ARBA" id="ARBA00023136"/>
    </source>
</evidence>
<feature type="compositionally biased region" description="Polar residues" evidence="10">
    <location>
        <begin position="1851"/>
        <end position="1861"/>
    </location>
</feature>
<dbReference type="PANTHER" id="PTHR10075">
    <property type="entry name" value="BASIGIN RELATED"/>
    <property type="match status" value="1"/>
</dbReference>
<name>A0ABM1PKV0_DROAR</name>
<feature type="region of interest" description="Disordered" evidence="10">
    <location>
        <begin position="1887"/>
        <end position="2041"/>
    </location>
</feature>
<feature type="domain" description="Ig-like" evidence="13">
    <location>
        <begin position="344"/>
        <end position="423"/>
    </location>
</feature>
<evidence type="ECO:0000256" key="1">
    <source>
        <dbReference type="ARBA" id="ARBA00004167"/>
    </source>
</evidence>
<keyword evidence="5" id="KW-0130">Cell adhesion</keyword>
<keyword evidence="4" id="KW-0677">Repeat</keyword>
<keyword evidence="9" id="KW-0393">Immunoglobulin domain</keyword>
<dbReference type="Pfam" id="PF00041">
    <property type="entry name" value="fn3"/>
    <property type="match status" value="5"/>
</dbReference>
<evidence type="ECO:0000256" key="3">
    <source>
        <dbReference type="ARBA" id="ARBA00022729"/>
    </source>
</evidence>
<dbReference type="InterPro" id="IPR007110">
    <property type="entry name" value="Ig-like_dom"/>
</dbReference>
<feature type="region of interest" description="Disordered" evidence="10">
    <location>
        <begin position="1722"/>
        <end position="1742"/>
    </location>
</feature>
<dbReference type="CDD" id="cd20958">
    <property type="entry name" value="IgI_5_Dscam"/>
    <property type="match status" value="1"/>
</dbReference>
<feature type="compositionally biased region" description="Basic and acidic residues" evidence="10">
    <location>
        <begin position="1999"/>
        <end position="2018"/>
    </location>
</feature>
<feature type="domain" description="Fibronectin type-III" evidence="14">
    <location>
        <begin position="1410"/>
        <end position="1503"/>
    </location>
</feature>
<dbReference type="InterPro" id="IPR036116">
    <property type="entry name" value="FN3_sf"/>
</dbReference>
<dbReference type="SUPFAM" id="SSF49265">
    <property type="entry name" value="Fibronectin type III"/>
    <property type="match status" value="3"/>
</dbReference>
<dbReference type="Pfam" id="PF25059">
    <property type="entry name" value="FN3_DSCAM-DSCAML_C"/>
    <property type="match status" value="1"/>
</dbReference>
<dbReference type="CDD" id="cd00063">
    <property type="entry name" value="FN3"/>
    <property type="match status" value="6"/>
</dbReference>
<feature type="chain" id="PRO_5045315167" evidence="12">
    <location>
        <begin position="30"/>
        <end position="2041"/>
    </location>
</feature>
<evidence type="ECO:0000256" key="9">
    <source>
        <dbReference type="ARBA" id="ARBA00023319"/>
    </source>
</evidence>
<dbReference type="GeneID" id="108616855"/>
<feature type="region of interest" description="Disordered" evidence="10">
    <location>
        <begin position="1819"/>
        <end position="1871"/>
    </location>
</feature>
<feature type="domain" description="Ig-like" evidence="13">
    <location>
        <begin position="430"/>
        <end position="524"/>
    </location>
</feature>
<dbReference type="Pfam" id="PF13927">
    <property type="entry name" value="Ig_3"/>
    <property type="match status" value="4"/>
</dbReference>
<dbReference type="Pfam" id="PF07679">
    <property type="entry name" value="I-set"/>
    <property type="match status" value="4"/>
</dbReference>
<dbReference type="Proteomes" id="UP000694904">
    <property type="component" value="Chromosome 5"/>
</dbReference>
<keyword evidence="3 12" id="KW-0732">Signal</keyword>
<feature type="domain" description="Fibronectin type-III" evidence="14">
    <location>
        <begin position="921"/>
        <end position="1015"/>
    </location>
</feature>
<feature type="domain" description="Ig-like" evidence="13">
    <location>
        <begin position="529"/>
        <end position="615"/>
    </location>
</feature>
<feature type="domain" description="Ig-like" evidence="13">
    <location>
        <begin position="139"/>
        <end position="231"/>
    </location>
</feature>
<evidence type="ECO:0000259" key="14">
    <source>
        <dbReference type="PROSITE" id="PS50853"/>
    </source>
</evidence>
<evidence type="ECO:0000256" key="5">
    <source>
        <dbReference type="ARBA" id="ARBA00022889"/>
    </source>
</evidence>
<feature type="domain" description="Fibronectin type-III" evidence="14">
    <location>
        <begin position="1507"/>
        <end position="1602"/>
    </location>
</feature>
<gene>
    <name evidence="16" type="primary">LOC108616855</name>
</gene>
<feature type="domain" description="Ig-like" evidence="13">
    <location>
        <begin position="1320"/>
        <end position="1402"/>
    </location>
</feature>
<dbReference type="InterPro" id="IPR003598">
    <property type="entry name" value="Ig_sub2"/>
</dbReference>
<feature type="domain" description="Ig-like" evidence="13">
    <location>
        <begin position="723"/>
        <end position="815"/>
    </location>
</feature>
<dbReference type="Pfam" id="PF12355">
    <property type="entry name" value="Dscam_C"/>
    <property type="match status" value="1"/>
</dbReference>
<evidence type="ECO:0000256" key="11">
    <source>
        <dbReference type="SAM" id="Phobius"/>
    </source>
</evidence>
<dbReference type="CDD" id="cd20957">
    <property type="entry name" value="IgC2_3_Dscam"/>
    <property type="match status" value="1"/>
</dbReference>
<reference evidence="15" key="1">
    <citation type="journal article" date="1997" name="Nucleic Acids Res.">
        <title>tRNAscan-SE: a program for improved detection of transfer RNA genes in genomic sequence.</title>
        <authorList>
            <person name="Lowe T.M."/>
            <person name="Eddy S.R."/>
        </authorList>
    </citation>
    <scope>NUCLEOTIDE SEQUENCE [LARGE SCALE GENOMIC DNA]</scope>
</reference>
<keyword evidence="6 11" id="KW-1133">Transmembrane helix</keyword>
<dbReference type="CDD" id="cd20953">
    <property type="entry name" value="IgI_2_Dscam"/>
    <property type="match status" value="1"/>
</dbReference>
<dbReference type="SUPFAM" id="SSF48726">
    <property type="entry name" value="Immunoglobulin"/>
    <property type="match status" value="10"/>
</dbReference>
<keyword evidence="7 11" id="KW-0472">Membrane</keyword>
<feature type="compositionally biased region" description="Low complexity" evidence="10">
    <location>
        <begin position="1922"/>
        <end position="1943"/>
    </location>
</feature>
<reference evidence="16" key="3">
    <citation type="submission" date="2025-08" db="UniProtKB">
        <authorList>
            <consortium name="RefSeq"/>
        </authorList>
    </citation>
    <scope>IDENTIFICATION</scope>
    <source>
        <tissue evidence="16">Whole organism</tissue>
    </source>
</reference>
<dbReference type="SMART" id="SM00060">
    <property type="entry name" value="FN3"/>
    <property type="match status" value="6"/>
</dbReference>
<evidence type="ECO:0000256" key="12">
    <source>
        <dbReference type="SAM" id="SignalP"/>
    </source>
</evidence>
<feature type="domain" description="Ig-like" evidence="13">
    <location>
        <begin position="40"/>
        <end position="135"/>
    </location>
</feature>
<dbReference type="PROSITE" id="PS50835">
    <property type="entry name" value="IG_LIKE"/>
    <property type="match status" value="10"/>
</dbReference>
<comment type="subcellular location">
    <subcellularLocation>
        <location evidence="1">Membrane</location>
        <topology evidence="1">Single-pass membrane protein</topology>
    </subcellularLocation>
</comment>
<evidence type="ECO:0000256" key="4">
    <source>
        <dbReference type="ARBA" id="ARBA00022737"/>
    </source>
</evidence>
<evidence type="ECO:0000256" key="8">
    <source>
        <dbReference type="ARBA" id="ARBA00023157"/>
    </source>
</evidence>
<feature type="domain" description="Ig-like" evidence="13">
    <location>
        <begin position="620"/>
        <end position="718"/>
    </location>
</feature>
<dbReference type="CDD" id="cd20956">
    <property type="entry name" value="IgI_4_Dscam"/>
    <property type="match status" value="1"/>
</dbReference>
<feature type="transmembrane region" description="Helical" evidence="11">
    <location>
        <begin position="1633"/>
        <end position="1655"/>
    </location>
</feature>
<dbReference type="InterPro" id="IPR003961">
    <property type="entry name" value="FN3_dom"/>
</dbReference>
<evidence type="ECO:0000256" key="6">
    <source>
        <dbReference type="ARBA" id="ARBA00022989"/>
    </source>
</evidence>
<evidence type="ECO:0000259" key="13">
    <source>
        <dbReference type="PROSITE" id="PS50835"/>
    </source>
</evidence>
<proteinExistence type="predicted"/>
<dbReference type="PROSITE" id="PS50853">
    <property type="entry name" value="FN3"/>
    <property type="match status" value="6"/>
</dbReference>
<feature type="signal peptide" evidence="12">
    <location>
        <begin position="1"/>
        <end position="29"/>
    </location>
</feature>
<dbReference type="InterPro" id="IPR021012">
    <property type="entry name" value="Dscam1_C"/>
</dbReference>
<dbReference type="RefSeq" id="XP_017867836.1">
    <property type="nucleotide sequence ID" value="XM_018012347.1"/>
</dbReference>
<evidence type="ECO:0000313" key="16">
    <source>
        <dbReference type="RefSeq" id="XP_017867836.1"/>
    </source>
</evidence>
<dbReference type="SMART" id="SM00409">
    <property type="entry name" value="IG"/>
    <property type="match status" value="10"/>
</dbReference>
<reference evidence="15" key="2">
    <citation type="journal article" date="2016" name="G3 (Bethesda)">
        <title>Genome Evolution in Three Species of Cactophilic Drosophila.</title>
        <authorList>
            <person name="Sanchez-Flores A."/>
            <person name="Penazola F."/>
            <person name="Carpinteyro-Ponce J."/>
            <person name="Nazario-Yepiz N."/>
            <person name="Abreu-Goodger C."/>
            <person name="Machado C.A."/>
            <person name="Markow T.A."/>
        </authorList>
    </citation>
    <scope>NUCLEOTIDE SEQUENCE [LARGE SCALE GENOMIC DNA]</scope>
</reference>
<dbReference type="SMART" id="SM00408">
    <property type="entry name" value="IGc2"/>
    <property type="match status" value="9"/>
</dbReference>
<evidence type="ECO:0000256" key="10">
    <source>
        <dbReference type="SAM" id="MobiDB-lite"/>
    </source>
</evidence>
<dbReference type="InterPro" id="IPR013783">
    <property type="entry name" value="Ig-like_fold"/>
</dbReference>
<feature type="compositionally biased region" description="Basic and acidic residues" evidence="10">
    <location>
        <begin position="1969"/>
        <end position="1987"/>
    </location>
</feature>
<keyword evidence="8" id="KW-1015">Disulfide bond</keyword>
<feature type="domain" description="Fibronectin type-III" evidence="14">
    <location>
        <begin position="1225"/>
        <end position="1318"/>
    </location>
</feature>
<evidence type="ECO:0000256" key="2">
    <source>
        <dbReference type="ARBA" id="ARBA00022692"/>
    </source>
</evidence>
<dbReference type="CDD" id="cd20954">
    <property type="entry name" value="IgI_7_Dscam"/>
    <property type="match status" value="1"/>
</dbReference>
<accession>A0ABM1PKV0</accession>
<dbReference type="PANTHER" id="PTHR10075:SF53">
    <property type="entry name" value="DOWN SYNDROME CELL ADHESION MOLECULE 1, ISOFORM BQ"/>
    <property type="match status" value="1"/>
</dbReference>
<dbReference type="Gene3D" id="2.60.40.10">
    <property type="entry name" value="Immunoglobulins"/>
    <property type="match status" value="16"/>
</dbReference>
<dbReference type="InterPro" id="IPR036179">
    <property type="entry name" value="Ig-like_dom_sf"/>
</dbReference>
<keyword evidence="2 11" id="KW-0812">Transmembrane</keyword>
<organism evidence="15 16">
    <name type="scientific">Drosophila arizonae</name>
    <name type="common">Fruit fly</name>
    <dbReference type="NCBI Taxonomy" id="7263"/>
    <lineage>
        <taxon>Eukaryota</taxon>
        <taxon>Metazoa</taxon>
        <taxon>Ecdysozoa</taxon>
        <taxon>Arthropoda</taxon>
        <taxon>Hexapoda</taxon>
        <taxon>Insecta</taxon>
        <taxon>Pterygota</taxon>
        <taxon>Neoptera</taxon>
        <taxon>Endopterygota</taxon>
        <taxon>Diptera</taxon>
        <taxon>Brachycera</taxon>
        <taxon>Muscomorpha</taxon>
        <taxon>Ephydroidea</taxon>
        <taxon>Drosophilidae</taxon>
        <taxon>Drosophila</taxon>
    </lineage>
</organism>
<feature type="domain" description="Fibronectin type-III" evidence="14">
    <location>
        <begin position="1020"/>
        <end position="1124"/>
    </location>
</feature>
<sequence length="2041" mass="225243">MMMMPNECHKWLTLFAAVALLANIGSTLAANPPDADQKGPVFLKEPTNRIDFSNSTGAEIECKASGNPMPEIIWVRSDGTAVGDVPGLRQISSDGKLVFPPFRAEDYRQEVHAQVYACLARNQFGSIISRDVHVRAVVAQYYDTDVNKAYVIRGNAAVLKCEIPSFVADFVSVVSWHTDQNEDFLPGTEYDGKYLVLPSGELHIREVGPEDGYKSYQCRTKHRLTGETRLSATKGRLVITEPVGSVAPRVNKQDGLTRDSIRAGRTVAIFCPAQAYPVPLYRWYKFIEGTTRKQAVVLNDRVKQVSGTLIIKDAVVEDSGKYLCVVNNSVGGESVETVLTVTAPLSAKIDPPTQTIDFGRPAVFTCQYTGNPIKTVSWMKDGKAIGHSDPVLRIESVKKEDKGMYQCFVRNDQESAEASAELKLGGRFDPPVIRQAFQEETMEPGPSVFLKCVAGGNPTPEISWELDGKKIANNDRYQVGQYVTVNGDVVSYLNITSVHANDGGLYKCIAKSKVGVAEHSAKLNVYGLPYIRQMEKKAIVAGETLMVTCPVAGYPIDSIVWERDNRPLPINRKQKVFPNGTLIIENVERNSDQATYTCVAKNQEGYSARGSLEVQVMVLPQIVPFAYEDVINTGDSIDLFCQIQKGDRPIRVHWSFERSGSDSGASEYDLLQPQMRTNRISSKTSMLSIPSASPAHTGTYTCIASNAAGTTSYGVNLTVNVPPRWILEPTDKAFAQGSDAKVECKADGFPKPQVTWKKAVGDTPGEYKDLKKSDNIRVEEGTLHIDNIQKTNEGYYLCEAINGIGSGLSAVIMVSVQAPPEFTEKLRNQTARRGEPAVLQCEAKGEKPIGILWNMNNMRLDPKNDNRYTIREEILSAGVMSSLSIKRTERSDSALFTCVATNAFGSDDASINMIVQEVPEMPYALKVLDKSGRSVQLSWAQPYDGNSPLIRYIIEFKRSRASWDEIDRVMVPGHTTEAQVQKLSPATTYNIRIVAENEIGSSQSSEAVTIITAEEAPSGKPQNIKVDPVNQTTLRVMWKPPPRSDWNGEILGYYVGYKLSNTNSSYIFETINFITEEGKEHSLELNNLRVYTQYSVVIQAFNKIGAGPLSDEEKQFTAEGTPSQPPSDTACTTLTSQTIRVSWVSPPLESANGVIKTYKVVYAPSDEWYDETKRHYKKTASSDTVLHGLKKYTNYTMQVLATTAGGDGVRSVPIHCQTEPDVPEAPTDVKALVMGNAAILVSWRPPAQPNGIITQYTVYSKAEGAETETKTQKVPHYQMSFEATELEKNKPYEFWVTASTTIGEGQQSKSIVAMPSDQVPAKIASFDDTFTATYKEDAKMPCQAVGAPQPEITWKIKGVDFSANERMRLLPDGSLLIKSVNRQDAGDYTCHAENSIAKDSITHKLIVLAPPQSPQVTLSATTTDTLTVRLKPHEGDTAPLHGYTLHYKPEFGEWETAEVSVESQKYNIENLLCGSRYQVYATGFNNIGAGEASDILNTRTKGQKPKLPEKPRFIEVSSNSVSLHFKAWKDGGCPMSHFVVESKKRDQLEWNQISNNVKPDNNYVVLDLEPATWYNLRITAHNSAGFTVAEYDFATLTVTGGTIAPLDDGTGHGNVHARIPLPAWMPEWLDLNFMVPLIATVVVVAVGICVVCVALSRRRADDLRGGQKDVYYDVVYNQTMGPGATLDKRRPDLRDELGYIAPPNRKLPPVPGSNYNTCDRIKRGRGSGLRSNHSTWDPRRNPNLYEELKAPPVPMHGIGNHYGHAHGTPECHYRHPGMEDEICPYATFHLLGFREEMDPTKAMNFQTFPHQNGHTPVPGHAGTMLPPGHPGHVHSRSGSQSMPRANRYQRKNSQGGQSSIYTPAPEYDDPANCAEEDQYRRYTRVNSQGGSLYSGPGPEYDDPANCAPEEDQYGSQYGGPYGQPYDHYGSRGSMGRRSIGSARNPGNGSPEPPPPPPRNHDMSNSSFNDSKESNEISEAECDRDHGPRGNYGAVKRSPQPKDQRTTEEMRKLIERNEAGPKQLQLQQANGAGFTAYDTMAV</sequence>
<feature type="domain" description="Ig-like" evidence="13">
    <location>
        <begin position="248"/>
        <end position="340"/>
    </location>
</feature>